<reference evidence="4 5" key="1">
    <citation type="journal article" name="Sci. Rep.">
        <title>Telomere-to-telomere assembled and centromere annotated genomes of the two main subspecies of the button mushroom Agaricus bisporus reveal especially polymorphic chromosome ends.</title>
        <authorList>
            <person name="Sonnenberg A.S.M."/>
            <person name="Sedaghat-Telgerd N."/>
            <person name="Lavrijssen B."/>
            <person name="Ohm R.A."/>
            <person name="Hendrickx P.M."/>
            <person name="Scholtmeijer K."/>
            <person name="Baars J.J.P."/>
            <person name="van Peer A."/>
        </authorList>
    </citation>
    <scope>NUCLEOTIDE SEQUENCE [LARGE SCALE GENOMIC DNA]</scope>
    <source>
        <strain evidence="4 5">H119_p4</strain>
    </source>
</reference>
<organism evidence="4 5">
    <name type="scientific">Agaricus bisporus var. burnettii</name>
    <dbReference type="NCBI Taxonomy" id="192524"/>
    <lineage>
        <taxon>Eukaryota</taxon>
        <taxon>Fungi</taxon>
        <taxon>Dikarya</taxon>
        <taxon>Basidiomycota</taxon>
        <taxon>Agaricomycotina</taxon>
        <taxon>Agaricomycetes</taxon>
        <taxon>Agaricomycetidae</taxon>
        <taxon>Agaricales</taxon>
        <taxon>Agaricineae</taxon>
        <taxon>Agaricaceae</taxon>
        <taxon>Agaricus</taxon>
    </lineage>
</organism>
<evidence type="ECO:0000313" key="5">
    <source>
        <dbReference type="Proteomes" id="UP000629468"/>
    </source>
</evidence>
<dbReference type="PANTHER" id="PTHR32470:SF2">
    <property type="entry name" value="NADH DEHYDROGENASE [UBIQUINONE] 1 ALPHA SUBCOMPLEX ASSEMBLY FACTOR 2"/>
    <property type="match status" value="1"/>
</dbReference>
<sequence>MEFRIPLSSAEEMSLFSRVLNLLRNPPRCVGRDLEGNRFYELPSVSDDPRRTKRTIEYKDEEDVWNYIGGGKRLPVQWSMWLSHTRPHPPTVEELQQDAERQRRVLANAALIDARDAKERLARLQLEQSLQDENIKRAQIPQPELEHDISQPISAQENEKTASSSRTEGSPQVDIETESWSPKTFRRGGGSR</sequence>
<gene>
    <name evidence="4" type="ORF">Agabi119p4_8034</name>
</gene>
<dbReference type="PANTHER" id="PTHR32470">
    <property type="entry name" value="ADH DEHYDROGENASE [UBIQUINONE] 1 ALPHA SUBCOMPLEX ASSEMBLY FACTOR 2"/>
    <property type="match status" value="1"/>
</dbReference>
<proteinExistence type="inferred from homology"/>
<accession>A0A8H7EXZ2</accession>
<feature type="compositionally biased region" description="Polar residues" evidence="3">
    <location>
        <begin position="151"/>
        <end position="170"/>
    </location>
</feature>
<evidence type="ECO:0000313" key="4">
    <source>
        <dbReference type="EMBL" id="KAF7763497.1"/>
    </source>
</evidence>
<evidence type="ECO:0000256" key="2">
    <source>
        <dbReference type="SAM" id="Coils"/>
    </source>
</evidence>
<evidence type="ECO:0000256" key="3">
    <source>
        <dbReference type="SAM" id="MobiDB-lite"/>
    </source>
</evidence>
<dbReference type="GO" id="GO:0032981">
    <property type="term" value="P:mitochondrial respiratory chain complex I assembly"/>
    <property type="evidence" value="ECO:0007669"/>
    <property type="project" value="TreeGrafter"/>
</dbReference>
<dbReference type="GO" id="GO:0005739">
    <property type="term" value="C:mitochondrion"/>
    <property type="evidence" value="ECO:0007669"/>
    <property type="project" value="TreeGrafter"/>
</dbReference>
<dbReference type="InterPro" id="IPR052618">
    <property type="entry name" value="ComplexI_NDUFA12"/>
</dbReference>
<dbReference type="Pfam" id="PF05071">
    <property type="entry name" value="NDUFA12"/>
    <property type="match status" value="1"/>
</dbReference>
<dbReference type="GO" id="GO:0045271">
    <property type="term" value="C:respiratory chain complex I"/>
    <property type="evidence" value="ECO:0007669"/>
    <property type="project" value="InterPro"/>
</dbReference>
<evidence type="ECO:0000256" key="1">
    <source>
        <dbReference type="ARBA" id="ARBA00007355"/>
    </source>
</evidence>
<dbReference type="InterPro" id="IPR007763">
    <property type="entry name" value="NDUFA12"/>
</dbReference>
<dbReference type="Proteomes" id="UP000629468">
    <property type="component" value="Unassembled WGS sequence"/>
</dbReference>
<dbReference type="AlphaFoldDB" id="A0A8H7EXZ2"/>
<comment type="similarity">
    <text evidence="1">Belongs to the complex I NDUFA12 subunit family.</text>
</comment>
<feature type="region of interest" description="Disordered" evidence="3">
    <location>
        <begin position="140"/>
        <end position="192"/>
    </location>
</feature>
<comment type="caution">
    <text evidence="4">The sequence shown here is derived from an EMBL/GenBank/DDBJ whole genome shotgun (WGS) entry which is preliminary data.</text>
</comment>
<name>A0A8H7EXZ2_AGABI</name>
<dbReference type="EMBL" id="JABXXO010000011">
    <property type="protein sequence ID" value="KAF7763497.1"/>
    <property type="molecule type" value="Genomic_DNA"/>
</dbReference>
<keyword evidence="2" id="KW-0175">Coiled coil</keyword>
<evidence type="ECO:0008006" key="6">
    <source>
        <dbReference type="Google" id="ProtNLM"/>
    </source>
</evidence>
<feature type="coiled-coil region" evidence="2">
    <location>
        <begin position="92"/>
        <end position="127"/>
    </location>
</feature>
<protein>
    <recommendedName>
        <fullName evidence="6">NADH dehydrogenase [ubiquinone] 1 alpha subcomplex subunit</fullName>
    </recommendedName>
</protein>